<dbReference type="AlphaFoldDB" id="A0A7Y0HWE4"/>
<evidence type="ECO:0000313" key="1">
    <source>
        <dbReference type="EMBL" id="NMM97563.1"/>
    </source>
</evidence>
<keyword evidence="2" id="KW-1185">Reference proteome</keyword>
<evidence type="ECO:0000313" key="2">
    <source>
        <dbReference type="Proteomes" id="UP000543419"/>
    </source>
</evidence>
<organism evidence="1 2">
    <name type="scientific">Bifidobacterium olomucense</name>
    <dbReference type="NCBI Taxonomy" id="2675324"/>
    <lineage>
        <taxon>Bacteria</taxon>
        <taxon>Bacillati</taxon>
        <taxon>Actinomycetota</taxon>
        <taxon>Actinomycetes</taxon>
        <taxon>Bifidobacteriales</taxon>
        <taxon>Bifidobacteriaceae</taxon>
        <taxon>Bifidobacterium</taxon>
    </lineage>
</organism>
<reference evidence="1 2" key="1">
    <citation type="submission" date="2020-02" db="EMBL/GenBank/DDBJ databases">
        <title>Characterization of phylogenetic diversity of novel bifidobacterial species isolated in Czech ZOOs.</title>
        <authorList>
            <person name="Lugli G.A."/>
            <person name="Vera N.B."/>
            <person name="Ventura M."/>
        </authorList>
    </citation>
    <scope>NUCLEOTIDE SEQUENCE [LARGE SCALE GENOMIC DNA]</scope>
    <source>
        <strain evidence="1 2">DSM 109959</strain>
    </source>
</reference>
<accession>A0A7Y0HWE4</accession>
<dbReference type="Proteomes" id="UP000543419">
    <property type="component" value="Unassembled WGS sequence"/>
</dbReference>
<comment type="caution">
    <text evidence="1">The sequence shown here is derived from an EMBL/GenBank/DDBJ whole genome shotgun (WGS) entry which is preliminary data.</text>
</comment>
<sequence>MVMVVPVFGRFVAFLVVNATLWVPSVSGVLEPLRSVPVSAGGVSVERVVAPSNALMD</sequence>
<dbReference type="EMBL" id="JAAIIG010000002">
    <property type="protein sequence ID" value="NMM97563.1"/>
    <property type="molecule type" value="Genomic_DNA"/>
</dbReference>
<gene>
    <name evidence="1" type="ORF">G1C97_0512</name>
</gene>
<name>A0A7Y0HWE4_9BIFI</name>
<proteinExistence type="predicted"/>
<protein>
    <submittedName>
        <fullName evidence="1">Uncharacterized protein</fullName>
    </submittedName>
</protein>
<dbReference type="RefSeq" id="WP_169240394.1">
    <property type="nucleotide sequence ID" value="NZ_JAAIIG010000002.1"/>
</dbReference>